<dbReference type="InterPro" id="IPR000873">
    <property type="entry name" value="AMP-dep_synth/lig_dom"/>
</dbReference>
<dbReference type="Pfam" id="PF00501">
    <property type="entry name" value="AMP-binding"/>
    <property type="match status" value="1"/>
</dbReference>
<comment type="similarity">
    <text evidence="1">Belongs to the ATP-dependent AMP-binding enzyme family.</text>
</comment>
<dbReference type="EMBL" id="NIWU01000001">
    <property type="protein sequence ID" value="OXR34782.1"/>
    <property type="molecule type" value="Genomic_DNA"/>
</dbReference>
<feature type="domain" description="AMP-dependent synthetase/ligase" evidence="3">
    <location>
        <begin position="51"/>
        <end position="428"/>
    </location>
</feature>
<comment type="caution">
    <text evidence="4">The sequence shown here is derived from an EMBL/GenBank/DDBJ whole genome shotgun (WGS) entry which is preliminary data.</text>
</comment>
<dbReference type="CDD" id="cd05931">
    <property type="entry name" value="FAAL"/>
    <property type="match status" value="1"/>
</dbReference>
<sequence>MDGRFLMSATLSNQALTQRLADFSTLVEALDYAASGQGGMNFYDRHCRLNAALDYSTLRSNAVSIAQRLLGLKLNKGDRVALIADTHPSFIESFFACQYAGLIAVPLLVPASLGSHRSYVDKLKGLFANCTPAAVLGVEEWLPYIREALGDTRQVFVGTLEALGELPALQTLPTVVPEDIAYLQYTSGSTRFPRGVIITQRAVMANIRGIVVDGVGVRAGDRCASWLPFYHDMGLVGFVLAPMAAQLTVDYLHTRDFATRPGQWLKLISQNRVTVSVAPPFGYDLCTRRVRDLEKTPLDLSCWRVAGIGAEPIRASLLSRFAECFLDTGFDPAAFTPCYGLAESTLAVSFARRGVGVQVDHVARSVLEHQLRAQASAADDPASCAFTNCGAPLPGHRVEIRNAAGQQVAEREVGQIFVQGPSVMSGYFNDPQSTRAVLEDGWLNTGDLGYLSQGELHITGRSKDLLIVRGRNIWPQDIEYLVESEPELRPGDAIVFVVPVDDETQVVVQIQCRIREPEGRERLVRTLVAKITSEFGLTADVHLVPPHSLPRTSSGKPSRAEALERFLAQANTDLPYPALEVT</sequence>
<evidence type="ECO:0000313" key="5">
    <source>
        <dbReference type="Proteomes" id="UP000215455"/>
    </source>
</evidence>
<organism evidence="4 5">
    <name type="scientific">Pseudomonas umsongensis</name>
    <dbReference type="NCBI Taxonomy" id="198618"/>
    <lineage>
        <taxon>Bacteria</taxon>
        <taxon>Pseudomonadati</taxon>
        <taxon>Pseudomonadota</taxon>
        <taxon>Gammaproteobacteria</taxon>
        <taxon>Pseudomonadales</taxon>
        <taxon>Pseudomonadaceae</taxon>
        <taxon>Pseudomonas</taxon>
    </lineage>
</organism>
<evidence type="ECO:0000259" key="3">
    <source>
        <dbReference type="Pfam" id="PF00501"/>
    </source>
</evidence>
<gene>
    <name evidence="4" type="ORF">PSUM_02505</name>
</gene>
<dbReference type="Proteomes" id="UP000215455">
    <property type="component" value="Unassembled WGS sequence"/>
</dbReference>
<evidence type="ECO:0000313" key="4">
    <source>
        <dbReference type="EMBL" id="OXR34782.1"/>
    </source>
</evidence>
<dbReference type="Gene3D" id="3.30.300.30">
    <property type="match status" value="1"/>
</dbReference>
<dbReference type="PANTHER" id="PTHR22754:SF32">
    <property type="entry name" value="DISCO-INTERACTING PROTEIN 2"/>
    <property type="match status" value="1"/>
</dbReference>
<dbReference type="InterPro" id="IPR040097">
    <property type="entry name" value="FAAL/FAAC"/>
</dbReference>
<dbReference type="PANTHER" id="PTHR22754">
    <property type="entry name" value="DISCO-INTERACTING PROTEIN 2 DIP2 -RELATED"/>
    <property type="match status" value="1"/>
</dbReference>
<keyword evidence="2" id="KW-0436">Ligase</keyword>
<accession>A0ABX4E011</accession>
<dbReference type="NCBIfam" id="NF006624">
    <property type="entry name" value="PRK09192.1"/>
    <property type="match status" value="1"/>
</dbReference>
<dbReference type="Gene3D" id="3.40.50.12780">
    <property type="entry name" value="N-terminal domain of ligase-like"/>
    <property type="match status" value="1"/>
</dbReference>
<dbReference type="InterPro" id="IPR042099">
    <property type="entry name" value="ANL_N_sf"/>
</dbReference>
<dbReference type="InterPro" id="IPR045851">
    <property type="entry name" value="AMP-bd_C_sf"/>
</dbReference>
<proteinExistence type="inferred from homology"/>
<reference evidence="4 5" key="1">
    <citation type="submission" date="2017-06" db="EMBL/GenBank/DDBJ databases">
        <authorList>
            <person name="Furmanczyk E.M."/>
        </authorList>
    </citation>
    <scope>NUCLEOTIDE SEQUENCE [LARGE SCALE GENOMIC DNA]</scope>
    <source>
        <strain evidence="4 5">DSM 16611</strain>
    </source>
</reference>
<keyword evidence="5" id="KW-1185">Reference proteome</keyword>
<dbReference type="SUPFAM" id="SSF56801">
    <property type="entry name" value="Acetyl-CoA synthetase-like"/>
    <property type="match status" value="1"/>
</dbReference>
<evidence type="ECO:0000256" key="1">
    <source>
        <dbReference type="ARBA" id="ARBA00006432"/>
    </source>
</evidence>
<name>A0ABX4E011_9PSED</name>
<evidence type="ECO:0000256" key="2">
    <source>
        <dbReference type="ARBA" id="ARBA00022598"/>
    </source>
</evidence>
<protein>
    <submittedName>
        <fullName evidence="4">Acyl-CoA synthetase</fullName>
    </submittedName>
</protein>